<proteinExistence type="predicted"/>
<dbReference type="Proteomes" id="UP000094849">
    <property type="component" value="Unassembled WGS sequence"/>
</dbReference>
<dbReference type="STRING" id="1818881.A3196_06820"/>
<keyword evidence="1" id="KW-0812">Transmembrane</keyword>
<dbReference type="InterPro" id="IPR036116">
    <property type="entry name" value="FN3_sf"/>
</dbReference>
<dbReference type="InterPro" id="IPR003961">
    <property type="entry name" value="FN3_dom"/>
</dbReference>
<keyword evidence="1" id="KW-1133">Transmembrane helix</keyword>
<accession>A0A1E2UP38</accession>
<dbReference type="CDD" id="cd00063">
    <property type="entry name" value="FN3"/>
    <property type="match status" value="1"/>
</dbReference>
<gene>
    <name evidence="2" type="ORF">A3196_06820</name>
</gene>
<sequence length="147" mass="15699">MQNAGRHLSGQILVCLFLGLFAASAVSAPLLSLAPAQSTDGKATLSWELPEGASVEVESSLDDRFVNVVPLYQGSDRSTVLTGLSDGSYHFRARIMHQNGAISPWGEPVSLLVEHHSLVKAVSFFVIGAVVFVATLLLIILGARREQ</sequence>
<protein>
    <recommendedName>
        <fullName evidence="4">Fibronectin type-III domain-containing protein</fullName>
    </recommendedName>
</protein>
<evidence type="ECO:0008006" key="4">
    <source>
        <dbReference type="Google" id="ProtNLM"/>
    </source>
</evidence>
<reference evidence="2 3" key="1">
    <citation type="submission" date="2016-03" db="EMBL/GenBank/DDBJ databases">
        <title>Chemosynthetic sulphur-oxidizing symbionts of marine invertebrate animals are capable of nitrogen fixation.</title>
        <authorList>
            <person name="Petersen J.M."/>
            <person name="Kemper A."/>
            <person name="Gruber-Vodicka H."/>
            <person name="Cardini U."/>
            <person name="Geest Mvander."/>
            <person name="Kleiner M."/>
            <person name="Bulgheresi S."/>
            <person name="Fussmann M."/>
            <person name="Herbold C."/>
            <person name="Seah B.K.B."/>
            <person name="Antony C.Paul."/>
            <person name="Liu D."/>
            <person name="Belitz A."/>
            <person name="Weber M."/>
        </authorList>
    </citation>
    <scope>NUCLEOTIDE SEQUENCE [LARGE SCALE GENOMIC DNA]</scope>
    <source>
        <strain evidence="2">G_D</strain>
    </source>
</reference>
<dbReference type="AlphaFoldDB" id="A0A1E2UP38"/>
<keyword evidence="1" id="KW-0472">Membrane</keyword>
<dbReference type="InterPro" id="IPR013783">
    <property type="entry name" value="Ig-like_fold"/>
</dbReference>
<name>A0A1E2UP38_9GAMM</name>
<dbReference type="Gene3D" id="2.60.40.10">
    <property type="entry name" value="Immunoglobulins"/>
    <property type="match status" value="1"/>
</dbReference>
<evidence type="ECO:0000256" key="1">
    <source>
        <dbReference type="SAM" id="Phobius"/>
    </source>
</evidence>
<organism evidence="2 3">
    <name type="scientific">Candidatus Thiodiazotropha endoloripes</name>
    <dbReference type="NCBI Taxonomy" id="1818881"/>
    <lineage>
        <taxon>Bacteria</taxon>
        <taxon>Pseudomonadati</taxon>
        <taxon>Pseudomonadota</taxon>
        <taxon>Gammaproteobacteria</taxon>
        <taxon>Chromatiales</taxon>
        <taxon>Sedimenticolaceae</taxon>
        <taxon>Candidatus Thiodiazotropha</taxon>
    </lineage>
</organism>
<dbReference type="OrthoDB" id="982755at2"/>
<feature type="transmembrane region" description="Helical" evidence="1">
    <location>
        <begin position="121"/>
        <end position="143"/>
    </location>
</feature>
<dbReference type="SUPFAM" id="SSF49265">
    <property type="entry name" value="Fibronectin type III"/>
    <property type="match status" value="1"/>
</dbReference>
<dbReference type="RefSeq" id="WP_069004224.1">
    <property type="nucleotide sequence ID" value="NZ_LVJW01000003.1"/>
</dbReference>
<evidence type="ECO:0000313" key="2">
    <source>
        <dbReference type="EMBL" id="ODB96496.1"/>
    </source>
</evidence>
<comment type="caution">
    <text evidence="2">The sequence shown here is derived from an EMBL/GenBank/DDBJ whole genome shotgun (WGS) entry which is preliminary data.</text>
</comment>
<dbReference type="EMBL" id="LVJZ01000003">
    <property type="protein sequence ID" value="ODB96496.1"/>
    <property type="molecule type" value="Genomic_DNA"/>
</dbReference>
<keyword evidence="3" id="KW-1185">Reference proteome</keyword>
<evidence type="ECO:0000313" key="3">
    <source>
        <dbReference type="Proteomes" id="UP000094849"/>
    </source>
</evidence>